<feature type="region of interest" description="Domain III, AAA+ region" evidence="8">
    <location>
        <begin position="143"/>
        <end position="359"/>
    </location>
</feature>
<dbReference type="GO" id="GO:0006270">
    <property type="term" value="P:DNA replication initiation"/>
    <property type="evidence" value="ECO:0007669"/>
    <property type="project" value="UniProtKB-UniRule"/>
</dbReference>
<dbReference type="PANTHER" id="PTHR30050:SF2">
    <property type="entry name" value="CHROMOSOMAL REPLICATION INITIATOR PROTEIN DNAA"/>
    <property type="match status" value="1"/>
</dbReference>
<name>A0A2H0RLT7_9BACT</name>
<sequence>MILSLGNTARRTAVSPLHAYHSNKIMDTQELWETTLGELELELSKANFTTWFKDTFITEITHDHIVIAVPNNFTKTWLENKYHKSILKSLQRATSDAVREVTYNVEVKGSSNGPQPIPIHNTQVDTSIAFSRSDLQDDPIGNTLNPRYTFDAYIVGKQNEFAHAAAMAVPKNLGTTYNPLFIYGGVGLGKTHLLQAIGHEVVQLNPGKRVLYVTSEKFTNDFIQAVRTGRAREFKDVYRTVDVLIVDDIQFFSGKVETQEEFFHTFNALHQQNKQIILSADRPPKLITALENRLLSRFEWGMTADISSPDYETRVAILEAKCRERQWSMPQEVMRHVADNIQSNVRELEGALNKIIAYHQLKNQVPTLESVAPIVQSFRPVDIIKTATPRELMHVVAEYYDITMDELVGKSREKRLAFPRQIIMYLLREDMSYSYPSIGQELGGRDHTTAMHAYSKIKRCLESDEKLCHDMEIIKQRLYAA</sequence>
<gene>
    <name evidence="8 14" type="primary">dnaA</name>
    <name evidence="14" type="ORF">COV06_03150</name>
</gene>
<dbReference type="GO" id="GO:0005524">
    <property type="term" value="F:ATP binding"/>
    <property type="evidence" value="ECO:0007669"/>
    <property type="project" value="UniProtKB-UniRule"/>
</dbReference>
<dbReference type="GO" id="GO:0005737">
    <property type="term" value="C:cytoplasm"/>
    <property type="evidence" value="ECO:0007669"/>
    <property type="project" value="UniProtKB-SubCell"/>
</dbReference>
<organism evidence="14 15">
    <name type="scientific">Candidatus Uhrbacteria bacterium CG10_big_fil_rev_8_21_14_0_10_50_16</name>
    <dbReference type="NCBI Taxonomy" id="1975039"/>
    <lineage>
        <taxon>Bacteria</taxon>
        <taxon>Candidatus Uhriibacteriota</taxon>
    </lineage>
</organism>
<evidence type="ECO:0000256" key="2">
    <source>
        <dbReference type="ARBA" id="ARBA00022490"/>
    </source>
</evidence>
<feature type="region of interest" description="Domain I, interacts with DnaA modulators" evidence="8">
    <location>
        <begin position="1"/>
        <end position="111"/>
    </location>
</feature>
<dbReference type="Gene3D" id="1.10.1750.10">
    <property type="match status" value="1"/>
</dbReference>
<dbReference type="InterPro" id="IPR013317">
    <property type="entry name" value="DnaA_dom"/>
</dbReference>
<protein>
    <recommendedName>
        <fullName evidence="8 9">Chromosomal replication initiator protein DnaA</fullName>
    </recommendedName>
</protein>
<dbReference type="InterPro" id="IPR038454">
    <property type="entry name" value="DnaA_N_sf"/>
</dbReference>
<comment type="subunit">
    <text evidence="8">Oligomerizes as a right-handed, spiral filament on DNA at oriC.</text>
</comment>
<dbReference type="InterPro" id="IPR024633">
    <property type="entry name" value="DnaA_N_dom"/>
</dbReference>
<feature type="domain" description="Chromosomal replication initiator DnaA C-terminal" evidence="13">
    <location>
        <begin position="388"/>
        <end position="457"/>
    </location>
</feature>
<accession>A0A2H0RLT7</accession>
<evidence type="ECO:0000256" key="7">
    <source>
        <dbReference type="ARBA" id="ARBA00023125"/>
    </source>
</evidence>
<evidence type="ECO:0000256" key="11">
    <source>
        <dbReference type="RuleBase" id="RU004227"/>
    </source>
</evidence>
<dbReference type="GO" id="GO:0008289">
    <property type="term" value="F:lipid binding"/>
    <property type="evidence" value="ECO:0007669"/>
    <property type="project" value="UniProtKB-KW"/>
</dbReference>
<dbReference type="NCBIfam" id="TIGR00362">
    <property type="entry name" value="DnaA"/>
    <property type="match status" value="1"/>
</dbReference>
<comment type="similarity">
    <text evidence="1 8 11">Belongs to the DnaA family.</text>
</comment>
<feature type="binding site" evidence="8">
    <location>
        <position position="189"/>
    </location>
    <ligand>
        <name>ATP</name>
        <dbReference type="ChEBI" id="CHEBI:30616"/>
    </ligand>
</feature>
<evidence type="ECO:0000256" key="1">
    <source>
        <dbReference type="ARBA" id="ARBA00006583"/>
    </source>
</evidence>
<feature type="domain" description="AAA+ ATPase" evidence="12">
    <location>
        <begin position="176"/>
        <end position="307"/>
    </location>
</feature>
<dbReference type="InterPro" id="IPR020591">
    <property type="entry name" value="Chromosome_initiator_DnaA-like"/>
</dbReference>
<feature type="binding site" evidence="8">
    <location>
        <position position="190"/>
    </location>
    <ligand>
        <name>ATP</name>
        <dbReference type="ChEBI" id="CHEBI:30616"/>
    </ligand>
</feature>
<dbReference type="Gene3D" id="3.40.50.300">
    <property type="entry name" value="P-loop containing nucleotide triphosphate hydrolases"/>
    <property type="match status" value="1"/>
</dbReference>
<reference evidence="14 15" key="1">
    <citation type="submission" date="2017-09" db="EMBL/GenBank/DDBJ databases">
        <title>Depth-based differentiation of microbial function through sediment-hosted aquifers and enrichment of novel symbionts in the deep terrestrial subsurface.</title>
        <authorList>
            <person name="Probst A.J."/>
            <person name="Ladd B."/>
            <person name="Jarett J.K."/>
            <person name="Geller-Mcgrath D.E."/>
            <person name="Sieber C.M."/>
            <person name="Emerson J.B."/>
            <person name="Anantharaman K."/>
            <person name="Thomas B.C."/>
            <person name="Malmstrom R."/>
            <person name="Stieglmeier M."/>
            <person name="Klingl A."/>
            <person name="Woyke T."/>
            <person name="Ryan C.M."/>
            <person name="Banfield J.F."/>
        </authorList>
    </citation>
    <scope>NUCLEOTIDE SEQUENCE [LARGE SCALE GENOMIC DNA]</scope>
    <source>
        <strain evidence="14">CG10_big_fil_rev_8_21_14_0_10_50_16</strain>
    </source>
</reference>
<keyword evidence="7 8" id="KW-0238">DNA-binding</keyword>
<comment type="subcellular location">
    <subcellularLocation>
        <location evidence="8">Cytoplasm</location>
    </subcellularLocation>
</comment>
<dbReference type="SUPFAM" id="SSF48295">
    <property type="entry name" value="TrpR-like"/>
    <property type="match status" value="1"/>
</dbReference>
<evidence type="ECO:0000256" key="3">
    <source>
        <dbReference type="ARBA" id="ARBA00022705"/>
    </source>
</evidence>
<dbReference type="SUPFAM" id="SSF52540">
    <property type="entry name" value="P-loop containing nucleoside triphosphate hydrolases"/>
    <property type="match status" value="1"/>
</dbReference>
<keyword evidence="5 8" id="KW-0067">ATP-binding</keyword>
<dbReference type="Gene3D" id="1.10.8.60">
    <property type="match status" value="1"/>
</dbReference>
<dbReference type="InterPro" id="IPR001957">
    <property type="entry name" value="Chromosome_initiator_DnaA"/>
</dbReference>
<evidence type="ECO:0000313" key="15">
    <source>
        <dbReference type="Proteomes" id="UP000230084"/>
    </source>
</evidence>
<evidence type="ECO:0000256" key="9">
    <source>
        <dbReference type="NCBIfam" id="TIGR00362"/>
    </source>
</evidence>
<comment type="domain">
    <text evidence="8">Domain I is involved in oligomerization and binding regulators, domain II is flexibile and of varying length in different bacteria, domain III forms the AAA+ region, while domain IV binds dsDNA.</text>
</comment>
<dbReference type="InterPro" id="IPR003593">
    <property type="entry name" value="AAA+_ATPase"/>
</dbReference>
<dbReference type="Pfam" id="PF00308">
    <property type="entry name" value="Bac_DnaA"/>
    <property type="match status" value="1"/>
</dbReference>
<dbReference type="GO" id="GO:0005886">
    <property type="term" value="C:plasma membrane"/>
    <property type="evidence" value="ECO:0007669"/>
    <property type="project" value="TreeGrafter"/>
</dbReference>
<dbReference type="InterPro" id="IPR027417">
    <property type="entry name" value="P-loop_NTPase"/>
</dbReference>
<keyword evidence="6 8" id="KW-0446">Lipid-binding</keyword>
<evidence type="ECO:0000259" key="13">
    <source>
        <dbReference type="SMART" id="SM00760"/>
    </source>
</evidence>
<comment type="caution">
    <text evidence="8">Lacks conserved residue(s) required for the propagation of feature annotation.</text>
</comment>
<feature type="region of interest" description="Domain IV, binds dsDNA" evidence="8">
    <location>
        <begin position="360"/>
        <end position="481"/>
    </location>
</feature>
<dbReference type="InterPro" id="IPR010921">
    <property type="entry name" value="Trp_repressor/repl_initiator"/>
</dbReference>
<feature type="binding site" evidence="8">
    <location>
        <position position="187"/>
    </location>
    <ligand>
        <name>ATP</name>
        <dbReference type="ChEBI" id="CHEBI:30616"/>
    </ligand>
</feature>
<dbReference type="SMART" id="SM00760">
    <property type="entry name" value="Bac_DnaA_C"/>
    <property type="match status" value="1"/>
</dbReference>
<keyword evidence="4 8" id="KW-0547">Nucleotide-binding</keyword>
<evidence type="ECO:0000313" key="14">
    <source>
        <dbReference type="EMBL" id="PIR47430.1"/>
    </source>
</evidence>
<dbReference type="Proteomes" id="UP000230084">
    <property type="component" value="Unassembled WGS sequence"/>
</dbReference>
<evidence type="ECO:0000256" key="8">
    <source>
        <dbReference type="HAMAP-Rule" id="MF_00377"/>
    </source>
</evidence>
<evidence type="ECO:0000256" key="4">
    <source>
        <dbReference type="ARBA" id="ARBA00022741"/>
    </source>
</evidence>
<proteinExistence type="inferred from homology"/>
<dbReference type="GO" id="GO:0006275">
    <property type="term" value="P:regulation of DNA replication"/>
    <property type="evidence" value="ECO:0007669"/>
    <property type="project" value="UniProtKB-UniRule"/>
</dbReference>
<evidence type="ECO:0000259" key="12">
    <source>
        <dbReference type="SMART" id="SM00382"/>
    </source>
</evidence>
<dbReference type="Pfam" id="PF08299">
    <property type="entry name" value="Bac_DnaA_C"/>
    <property type="match status" value="1"/>
</dbReference>
<dbReference type="SMART" id="SM00382">
    <property type="entry name" value="AAA"/>
    <property type="match status" value="1"/>
</dbReference>
<feature type="binding site" evidence="8">
    <location>
        <position position="191"/>
    </location>
    <ligand>
        <name>ATP</name>
        <dbReference type="ChEBI" id="CHEBI:30616"/>
    </ligand>
</feature>
<dbReference type="CDD" id="cd00009">
    <property type="entry name" value="AAA"/>
    <property type="match status" value="1"/>
</dbReference>
<keyword evidence="3 8" id="KW-0235">DNA replication</keyword>
<dbReference type="EMBL" id="PCYM01000006">
    <property type="protein sequence ID" value="PIR47430.1"/>
    <property type="molecule type" value="Genomic_DNA"/>
</dbReference>
<dbReference type="Gene3D" id="3.30.300.180">
    <property type="match status" value="1"/>
</dbReference>
<evidence type="ECO:0000256" key="5">
    <source>
        <dbReference type="ARBA" id="ARBA00022840"/>
    </source>
</evidence>
<dbReference type="FunFam" id="3.40.50.300:FF:000668">
    <property type="entry name" value="Chromosomal replication initiator protein DnaA"/>
    <property type="match status" value="1"/>
</dbReference>
<dbReference type="HAMAP" id="MF_00377">
    <property type="entry name" value="DnaA_bact"/>
    <property type="match status" value="1"/>
</dbReference>
<dbReference type="CDD" id="cd06571">
    <property type="entry name" value="Bac_DnaA_C"/>
    <property type="match status" value="1"/>
</dbReference>
<comment type="caution">
    <text evidence="14">The sequence shown here is derived from an EMBL/GenBank/DDBJ whole genome shotgun (WGS) entry which is preliminary data.</text>
</comment>
<dbReference type="GO" id="GO:0003688">
    <property type="term" value="F:DNA replication origin binding"/>
    <property type="evidence" value="ECO:0007669"/>
    <property type="project" value="UniProtKB-UniRule"/>
</dbReference>
<dbReference type="AlphaFoldDB" id="A0A2H0RLT7"/>
<evidence type="ECO:0000256" key="10">
    <source>
        <dbReference type="RuleBase" id="RU000577"/>
    </source>
</evidence>
<dbReference type="Pfam" id="PF11638">
    <property type="entry name" value="DnaA_N"/>
    <property type="match status" value="1"/>
</dbReference>
<dbReference type="PANTHER" id="PTHR30050">
    <property type="entry name" value="CHROMOSOMAL REPLICATION INITIATOR PROTEIN DNAA"/>
    <property type="match status" value="1"/>
</dbReference>
<comment type="function">
    <text evidence="8 10">Plays an essential role in the initiation and regulation of chromosomal replication. ATP-DnaA binds to the origin of replication (oriC) to initiate formation of the DNA replication initiation complex once per cell cycle. Binds the DnaA box (a 9 base pair repeat at the origin) and separates the double-stranded (ds)DNA. Forms a right-handed helical filament on oriC DNA; dsDNA binds to the exterior of the filament while single-stranded (ss)DNA is stabiized in the filament's interior. The ATP-DnaA-oriC complex binds and stabilizes one strand of the AT-rich DNA unwinding element (DUE), permitting loading of DNA polymerase. After initiation quickly degrades to an ADP-DnaA complex that is not apt for DNA replication. Binds acidic phospholipids.</text>
</comment>
<keyword evidence="2 8" id="KW-0963">Cytoplasm</keyword>
<evidence type="ECO:0000256" key="6">
    <source>
        <dbReference type="ARBA" id="ARBA00023121"/>
    </source>
</evidence>
<dbReference type="InterPro" id="IPR013159">
    <property type="entry name" value="DnaA_C"/>
</dbReference>
<dbReference type="PRINTS" id="PR00051">
    <property type="entry name" value="DNAA"/>
</dbReference>